<dbReference type="PANTHER" id="PTHR24252:SF7">
    <property type="entry name" value="HYALIN"/>
    <property type="match status" value="1"/>
</dbReference>
<dbReference type="PROSITE" id="PS01180">
    <property type="entry name" value="CUB"/>
    <property type="match status" value="1"/>
</dbReference>
<dbReference type="PROSITE" id="PS00134">
    <property type="entry name" value="TRYPSIN_HIS"/>
    <property type="match status" value="1"/>
</dbReference>
<dbReference type="InterPro" id="IPR018114">
    <property type="entry name" value="TRYPSIN_HIS"/>
</dbReference>
<dbReference type="Pfam" id="PF00089">
    <property type="entry name" value="Trypsin"/>
    <property type="match status" value="1"/>
</dbReference>
<dbReference type="GO" id="GO:0005576">
    <property type="term" value="C:extracellular region"/>
    <property type="evidence" value="ECO:0007669"/>
    <property type="project" value="UniProtKB-SubCell"/>
</dbReference>
<dbReference type="FunFam" id="2.40.10.10:FF:000038">
    <property type="entry name" value="Serine protease"/>
    <property type="match status" value="1"/>
</dbReference>
<gene>
    <name evidence="9" type="ORF">TCAL_03295</name>
</gene>
<accession>A0A553NP90</accession>
<dbReference type="CDD" id="cd00190">
    <property type="entry name" value="Tryp_SPc"/>
    <property type="match status" value="1"/>
</dbReference>
<dbReference type="AlphaFoldDB" id="A0A553NP90"/>
<dbReference type="Gene3D" id="2.40.10.10">
    <property type="entry name" value="Trypsin-like serine proteases"/>
    <property type="match status" value="1"/>
</dbReference>
<evidence type="ECO:0000256" key="2">
    <source>
        <dbReference type="ARBA" id="ARBA00022525"/>
    </source>
</evidence>
<keyword evidence="5" id="KW-0378">Hydrolase</keyword>
<dbReference type="PROSITE" id="PS00135">
    <property type="entry name" value="TRYPSIN_SER"/>
    <property type="match status" value="1"/>
</dbReference>
<dbReference type="InterPro" id="IPR000859">
    <property type="entry name" value="CUB_dom"/>
</dbReference>
<evidence type="ECO:0000313" key="10">
    <source>
        <dbReference type="Proteomes" id="UP000318571"/>
    </source>
</evidence>
<organism evidence="9 10">
    <name type="scientific">Tigriopus californicus</name>
    <name type="common">Marine copepod</name>
    <dbReference type="NCBI Taxonomy" id="6832"/>
    <lineage>
        <taxon>Eukaryota</taxon>
        <taxon>Metazoa</taxon>
        <taxon>Ecdysozoa</taxon>
        <taxon>Arthropoda</taxon>
        <taxon>Crustacea</taxon>
        <taxon>Multicrustacea</taxon>
        <taxon>Hexanauplia</taxon>
        <taxon>Copepoda</taxon>
        <taxon>Harpacticoida</taxon>
        <taxon>Harpacticidae</taxon>
        <taxon>Tigriopus</taxon>
    </lineage>
</organism>
<dbReference type="InterPro" id="IPR043504">
    <property type="entry name" value="Peptidase_S1_PA_chymotrypsin"/>
</dbReference>
<keyword evidence="5" id="KW-0720">Serine protease</keyword>
<evidence type="ECO:0000256" key="6">
    <source>
        <dbReference type="SAM" id="MobiDB-lite"/>
    </source>
</evidence>
<evidence type="ECO:0000256" key="1">
    <source>
        <dbReference type="ARBA" id="ARBA00004613"/>
    </source>
</evidence>
<evidence type="ECO:0000256" key="5">
    <source>
        <dbReference type="RuleBase" id="RU363034"/>
    </source>
</evidence>
<dbReference type="InterPro" id="IPR033116">
    <property type="entry name" value="TRYPSIN_SER"/>
</dbReference>
<dbReference type="SUPFAM" id="SSF49854">
    <property type="entry name" value="Spermadhesin, CUB domain"/>
    <property type="match status" value="1"/>
</dbReference>
<dbReference type="GO" id="GO:0006508">
    <property type="term" value="P:proteolysis"/>
    <property type="evidence" value="ECO:0007669"/>
    <property type="project" value="UniProtKB-KW"/>
</dbReference>
<evidence type="ECO:0000259" key="7">
    <source>
        <dbReference type="PROSITE" id="PS01180"/>
    </source>
</evidence>
<comment type="caution">
    <text evidence="4">Lacks conserved residue(s) required for the propagation of feature annotation.</text>
</comment>
<feature type="domain" description="Peptidase S1" evidence="8">
    <location>
        <begin position="279"/>
        <end position="515"/>
    </location>
</feature>
<sequence>MPSPLDNKVNQCHWNSIIWMTMTGFLVKPCVVSFLTLLILNGSHTYGSPHLDVKPTENKVEPRMFGESIDAQANSTASVPSLSISSHVDQIQPRDLSGVLTKNSFGQSIGCNQETSLGKADVYQVTSPNYPNSYPFFRRRCARTFNVQPNIEVLISCREFSLSGRILRDGTCWGDTLSFYFGGSLILETCGNSLNQKDITGFPKTHNGYELSLDFNTYWGRSNKGFDCTLQGISTVEQPPIPTTPAPTPGPGSSSSTTQASTFPGDCSCGGIFRESNRIINGVDANPNEIPWQVAVVSKGQDVPFCGGTLISNQHVLTAAHCIQNTAPADIGVILAEHDISTSSDEAITKSVSEIIPHPNYNTKTVNNDFAILKLARPVDLNQSNKLVQKACLPQANSQVEVGTTATISGWGTLEYGVSSRPRKLQKATVDIENQADCVSIYNGINPITNQMMCARSAGVDTCQGDSGGPLTVPVNGRYTLVGVASFGVKCADPEFPGVYAKVSSVLPWIKENTSGTCQPQIR</sequence>
<dbReference type="Gene3D" id="2.60.120.290">
    <property type="entry name" value="Spermadhesin, CUB domain"/>
    <property type="match status" value="1"/>
</dbReference>
<dbReference type="Pfam" id="PF00431">
    <property type="entry name" value="CUB"/>
    <property type="match status" value="1"/>
</dbReference>
<dbReference type="InterPro" id="IPR001314">
    <property type="entry name" value="Peptidase_S1A"/>
</dbReference>
<evidence type="ECO:0008006" key="11">
    <source>
        <dbReference type="Google" id="ProtNLM"/>
    </source>
</evidence>
<evidence type="ECO:0000259" key="8">
    <source>
        <dbReference type="PROSITE" id="PS50240"/>
    </source>
</evidence>
<dbReference type="OMA" id="MCARSAG"/>
<feature type="compositionally biased region" description="Pro residues" evidence="6">
    <location>
        <begin position="239"/>
        <end position="250"/>
    </location>
</feature>
<feature type="compositionally biased region" description="Low complexity" evidence="6">
    <location>
        <begin position="251"/>
        <end position="262"/>
    </location>
</feature>
<keyword evidence="3" id="KW-1015">Disulfide bond</keyword>
<dbReference type="InterPro" id="IPR001254">
    <property type="entry name" value="Trypsin_dom"/>
</dbReference>
<keyword evidence="2" id="KW-0964">Secreted</keyword>
<proteinExistence type="predicted"/>
<protein>
    <recommendedName>
        <fullName evidence="11">Peptidase S1 domain-containing protein</fullName>
    </recommendedName>
</protein>
<dbReference type="SUPFAM" id="SSF50494">
    <property type="entry name" value="Trypsin-like serine proteases"/>
    <property type="match status" value="1"/>
</dbReference>
<dbReference type="InterPro" id="IPR035914">
    <property type="entry name" value="Sperma_CUB_dom_sf"/>
</dbReference>
<evidence type="ECO:0000256" key="3">
    <source>
        <dbReference type="ARBA" id="ARBA00023157"/>
    </source>
</evidence>
<feature type="region of interest" description="Disordered" evidence="6">
    <location>
        <begin position="237"/>
        <end position="262"/>
    </location>
</feature>
<dbReference type="EMBL" id="VCGU01000011">
    <property type="protein sequence ID" value="TRY67261.1"/>
    <property type="molecule type" value="Genomic_DNA"/>
</dbReference>
<keyword evidence="10" id="KW-1185">Reference proteome</keyword>
<comment type="caution">
    <text evidence="9">The sequence shown here is derived from an EMBL/GenBank/DDBJ whole genome shotgun (WGS) entry which is preliminary data.</text>
</comment>
<dbReference type="STRING" id="6832.A0A553NP90"/>
<evidence type="ECO:0000313" key="9">
    <source>
        <dbReference type="EMBL" id="TRY67261.1"/>
    </source>
</evidence>
<dbReference type="SMART" id="SM00020">
    <property type="entry name" value="Tryp_SPc"/>
    <property type="match status" value="1"/>
</dbReference>
<dbReference type="PRINTS" id="PR00722">
    <property type="entry name" value="CHYMOTRYPSIN"/>
</dbReference>
<keyword evidence="5" id="KW-0645">Protease</keyword>
<feature type="domain" description="CUB" evidence="7">
    <location>
        <begin position="111"/>
        <end position="233"/>
    </location>
</feature>
<name>A0A553NP90_TIGCA</name>
<dbReference type="PROSITE" id="PS50240">
    <property type="entry name" value="TRYPSIN_DOM"/>
    <property type="match status" value="1"/>
</dbReference>
<dbReference type="InterPro" id="IPR009003">
    <property type="entry name" value="Peptidase_S1_PA"/>
</dbReference>
<reference evidence="9 10" key="1">
    <citation type="journal article" date="2018" name="Nat. Ecol. Evol.">
        <title>Genomic signatures of mitonuclear coevolution across populations of Tigriopus californicus.</title>
        <authorList>
            <person name="Barreto F.S."/>
            <person name="Watson E.T."/>
            <person name="Lima T.G."/>
            <person name="Willett C.S."/>
            <person name="Edmands S."/>
            <person name="Li W."/>
            <person name="Burton R.S."/>
        </authorList>
    </citation>
    <scope>NUCLEOTIDE SEQUENCE [LARGE SCALE GENOMIC DNA]</scope>
    <source>
        <strain evidence="9 10">San Diego</strain>
    </source>
</reference>
<dbReference type="PANTHER" id="PTHR24252">
    <property type="entry name" value="ACROSIN-RELATED"/>
    <property type="match status" value="1"/>
</dbReference>
<comment type="subcellular location">
    <subcellularLocation>
        <location evidence="1">Secreted</location>
    </subcellularLocation>
</comment>
<dbReference type="GO" id="GO:0004252">
    <property type="term" value="F:serine-type endopeptidase activity"/>
    <property type="evidence" value="ECO:0007669"/>
    <property type="project" value="InterPro"/>
</dbReference>
<dbReference type="Proteomes" id="UP000318571">
    <property type="component" value="Chromosome 4"/>
</dbReference>
<evidence type="ECO:0000256" key="4">
    <source>
        <dbReference type="PROSITE-ProRule" id="PRU00059"/>
    </source>
</evidence>